<accession>A0A927GIF2</accession>
<dbReference type="InterPro" id="IPR041261">
    <property type="entry name" value="R2K_2"/>
</dbReference>
<feature type="domain" description="ATP-grasp" evidence="1">
    <location>
        <begin position="84"/>
        <end position="235"/>
    </location>
</feature>
<evidence type="ECO:0000313" key="2">
    <source>
        <dbReference type="EMBL" id="MBD2767305.1"/>
    </source>
</evidence>
<dbReference type="RefSeq" id="WP_191004121.1">
    <property type="nucleotide sequence ID" value="NZ_JACXAD010000004.1"/>
</dbReference>
<protein>
    <submittedName>
        <fullName evidence="2">ATP-grasp domain-containing protein</fullName>
    </submittedName>
</protein>
<sequence length="262" mass="30102">MIKRAYIHEYGNNKLEPEHKEVIEVLKARGIQYELFTNKKLSRNQLIIDNETFVVGDNPTIATVLKRIGFHFINDSYPKSLEKYLGRQIWETTIRKLLSQTSFKEVPSLFVKPKSKAKIFTGFIINSDYDLFQLESFSKETDLYCSTVVNWLSEYRVFVNNSEIVGVKLYAGDETLKLDLTIVQKAINDFENSPGKTAAYGMDFGVLDSGQTTLIEWNDGFSLGSYGLDKEIYTDLLIARWEEILKITSTNKCISKNEQNKD</sequence>
<keyword evidence="3" id="KW-1185">Reference proteome</keyword>
<reference evidence="2" key="1">
    <citation type="submission" date="2020-09" db="EMBL/GenBank/DDBJ databases">
        <authorList>
            <person name="Kim M.K."/>
        </authorList>
    </citation>
    <scope>NUCLEOTIDE SEQUENCE</scope>
    <source>
        <strain evidence="2">BT664</strain>
    </source>
</reference>
<dbReference type="Proteomes" id="UP000612233">
    <property type="component" value="Unassembled WGS sequence"/>
</dbReference>
<dbReference type="EMBL" id="JACXAD010000004">
    <property type="protein sequence ID" value="MBD2767305.1"/>
    <property type="molecule type" value="Genomic_DNA"/>
</dbReference>
<organism evidence="2 3">
    <name type="scientific">Hymenobacter montanus</name>
    <dbReference type="NCBI Taxonomy" id="2771359"/>
    <lineage>
        <taxon>Bacteria</taxon>
        <taxon>Pseudomonadati</taxon>
        <taxon>Bacteroidota</taxon>
        <taxon>Cytophagia</taxon>
        <taxon>Cytophagales</taxon>
        <taxon>Hymenobacteraceae</taxon>
        <taxon>Hymenobacter</taxon>
    </lineage>
</organism>
<proteinExistence type="predicted"/>
<name>A0A927GIF2_9BACT</name>
<comment type="caution">
    <text evidence="2">The sequence shown here is derived from an EMBL/GenBank/DDBJ whole genome shotgun (WGS) entry which is preliminary data.</text>
</comment>
<gene>
    <name evidence="2" type="ORF">IC235_05310</name>
</gene>
<dbReference type="Pfam" id="PF18299">
    <property type="entry name" value="R2K_2"/>
    <property type="match status" value="1"/>
</dbReference>
<evidence type="ECO:0000313" key="3">
    <source>
        <dbReference type="Proteomes" id="UP000612233"/>
    </source>
</evidence>
<dbReference type="AlphaFoldDB" id="A0A927GIF2"/>
<evidence type="ECO:0000259" key="1">
    <source>
        <dbReference type="Pfam" id="PF18299"/>
    </source>
</evidence>